<dbReference type="Gene3D" id="2.150.10.10">
    <property type="entry name" value="Serralysin-like metalloprotease, C-terminal"/>
    <property type="match status" value="1"/>
</dbReference>
<dbReference type="InterPro" id="IPR050557">
    <property type="entry name" value="RTX_toxin/Mannuronan_C5-epim"/>
</dbReference>
<sequence length="179" mass="17980">MIEIANTVNLVGSTGNDFLYGNGGNDTLDGGSGNDNLIGKAGNDNLIGGAGNDNLIGNSGNDILLGGLGNDILTGGSGADRFTFNSRNEGIDTITDFSVVDDAIALSASGFGGNLVQGTLPSGQFVIGTAATSASHRFIYNNTNGALFFDQDGIGGTAQLQIATLSTKPAMTNADILVS</sequence>
<dbReference type="PANTHER" id="PTHR38340:SF1">
    <property type="entry name" value="S-LAYER PROTEIN"/>
    <property type="match status" value="1"/>
</dbReference>
<comment type="subcellular location">
    <subcellularLocation>
        <location evidence="1">Secreted</location>
    </subcellularLocation>
</comment>
<gene>
    <name evidence="3" type="ORF">IQ276_33755</name>
</gene>
<organism evidence="3 4">
    <name type="scientific">Desmonostoc muscorum LEGE 12446</name>
    <dbReference type="NCBI Taxonomy" id="1828758"/>
    <lineage>
        <taxon>Bacteria</taxon>
        <taxon>Bacillati</taxon>
        <taxon>Cyanobacteriota</taxon>
        <taxon>Cyanophyceae</taxon>
        <taxon>Nostocales</taxon>
        <taxon>Nostocaceae</taxon>
        <taxon>Desmonostoc</taxon>
    </lineage>
</organism>
<reference evidence="3" key="1">
    <citation type="submission" date="2020-10" db="EMBL/GenBank/DDBJ databases">
        <authorList>
            <person name="Castelo-Branco R."/>
            <person name="Eusebio N."/>
            <person name="Adriana R."/>
            <person name="Vieira A."/>
            <person name="Brugerolle De Fraissinette N."/>
            <person name="Rezende De Castro R."/>
            <person name="Schneider M.P."/>
            <person name="Vasconcelos V."/>
            <person name="Leao P.N."/>
        </authorList>
    </citation>
    <scope>NUCLEOTIDE SEQUENCE</scope>
    <source>
        <strain evidence="3">LEGE 12446</strain>
    </source>
</reference>
<dbReference type="InterPro" id="IPR018511">
    <property type="entry name" value="Hemolysin-typ_Ca-bd_CS"/>
</dbReference>
<protein>
    <submittedName>
        <fullName evidence="3">Calcium-binding protein</fullName>
    </submittedName>
</protein>
<dbReference type="Pfam" id="PF00353">
    <property type="entry name" value="HemolysinCabind"/>
    <property type="match status" value="2"/>
</dbReference>
<dbReference type="GO" id="GO:0005509">
    <property type="term" value="F:calcium ion binding"/>
    <property type="evidence" value="ECO:0007669"/>
    <property type="project" value="InterPro"/>
</dbReference>
<dbReference type="InterPro" id="IPR001343">
    <property type="entry name" value="Hemolysn_Ca-bd"/>
</dbReference>
<dbReference type="InterPro" id="IPR011049">
    <property type="entry name" value="Serralysin-like_metalloprot_C"/>
</dbReference>
<dbReference type="GO" id="GO:0005576">
    <property type="term" value="C:extracellular region"/>
    <property type="evidence" value="ECO:0007669"/>
    <property type="project" value="UniProtKB-SubCell"/>
</dbReference>
<evidence type="ECO:0000313" key="4">
    <source>
        <dbReference type="Proteomes" id="UP000622533"/>
    </source>
</evidence>
<dbReference type="AlphaFoldDB" id="A0A8J7A1I0"/>
<comment type="caution">
    <text evidence="3">The sequence shown here is derived from an EMBL/GenBank/DDBJ whole genome shotgun (WGS) entry which is preliminary data.</text>
</comment>
<dbReference type="PANTHER" id="PTHR38340">
    <property type="entry name" value="S-LAYER PROTEIN"/>
    <property type="match status" value="1"/>
</dbReference>
<name>A0A8J7A1I0_DESMC</name>
<dbReference type="EMBL" id="JADEXS010000813">
    <property type="protein sequence ID" value="MBE9027203.1"/>
    <property type="molecule type" value="Genomic_DNA"/>
</dbReference>
<evidence type="ECO:0000256" key="2">
    <source>
        <dbReference type="ARBA" id="ARBA00022525"/>
    </source>
</evidence>
<evidence type="ECO:0000313" key="3">
    <source>
        <dbReference type="EMBL" id="MBE9027203.1"/>
    </source>
</evidence>
<dbReference type="SUPFAM" id="SSF51120">
    <property type="entry name" value="beta-Roll"/>
    <property type="match status" value="1"/>
</dbReference>
<dbReference type="PROSITE" id="PS00330">
    <property type="entry name" value="HEMOLYSIN_CALCIUM"/>
    <property type="match status" value="3"/>
</dbReference>
<proteinExistence type="predicted"/>
<dbReference type="PRINTS" id="PR00313">
    <property type="entry name" value="CABNDNGRPT"/>
</dbReference>
<keyword evidence="4" id="KW-1185">Reference proteome</keyword>
<accession>A0A8J7A1I0</accession>
<dbReference type="Proteomes" id="UP000622533">
    <property type="component" value="Unassembled WGS sequence"/>
</dbReference>
<keyword evidence="2" id="KW-0964">Secreted</keyword>
<evidence type="ECO:0000256" key="1">
    <source>
        <dbReference type="ARBA" id="ARBA00004613"/>
    </source>
</evidence>